<evidence type="ECO:0000256" key="1">
    <source>
        <dbReference type="ARBA" id="ARBA00022729"/>
    </source>
</evidence>
<evidence type="ECO:0000313" key="4">
    <source>
        <dbReference type="RefSeq" id="XP_032800725.1"/>
    </source>
</evidence>
<organism evidence="3 4">
    <name type="scientific">Petromyzon marinus</name>
    <name type="common">Sea lamprey</name>
    <dbReference type="NCBI Taxonomy" id="7757"/>
    <lineage>
        <taxon>Eukaryota</taxon>
        <taxon>Metazoa</taxon>
        <taxon>Chordata</taxon>
        <taxon>Craniata</taxon>
        <taxon>Vertebrata</taxon>
        <taxon>Cyclostomata</taxon>
        <taxon>Hyperoartia</taxon>
        <taxon>Petromyzontiformes</taxon>
        <taxon>Petromyzontidae</taxon>
        <taxon>Petromyzon</taxon>
    </lineage>
</organism>
<keyword evidence="3" id="KW-1185">Reference proteome</keyword>
<name>A0AAJ7SK20_PETMA</name>
<reference evidence="4" key="1">
    <citation type="submission" date="2025-08" db="UniProtKB">
        <authorList>
            <consortium name="RefSeq"/>
        </authorList>
    </citation>
    <scope>IDENTIFICATION</scope>
    <source>
        <tissue evidence="4">Sperm</tissue>
    </source>
</reference>
<proteinExistence type="predicted"/>
<dbReference type="Pfam" id="PF13778">
    <property type="entry name" value="DUF4174"/>
    <property type="match status" value="1"/>
</dbReference>
<feature type="domain" description="DUF4174" evidence="2">
    <location>
        <begin position="45"/>
        <end position="177"/>
    </location>
</feature>
<dbReference type="PANTHER" id="PTHR46792">
    <property type="entry name" value="COILED-COIL DOMAIN-CONTAINING PROTEIN 80"/>
    <property type="match status" value="1"/>
</dbReference>
<dbReference type="GO" id="GO:0010811">
    <property type="term" value="P:positive regulation of cell-substrate adhesion"/>
    <property type="evidence" value="ECO:0007669"/>
    <property type="project" value="TreeGrafter"/>
</dbReference>
<evidence type="ECO:0000313" key="3">
    <source>
        <dbReference type="Proteomes" id="UP001318040"/>
    </source>
</evidence>
<dbReference type="GO" id="GO:0030198">
    <property type="term" value="P:extracellular matrix organization"/>
    <property type="evidence" value="ECO:0007669"/>
    <property type="project" value="TreeGrafter"/>
</dbReference>
<sequence length="209" mass="22969">METVLERSYDSPVAMETVLEVLDGTAGRAREEEEERRLGLRCEEAFRWRRRLLIVSAASGEDEAYELQLLALQGQACSLGRRLIVVLKLLGLGEQASRRLIVVLKLLGLGEQAGGIMEEHGLSGNVSVETEAMSAHLVSELRSYFRLTPELYGAVLVERDGVALAWFPAPVVAVALFYELLDGGHGGGGLPPCPEHDHNYGHYGHYPPY</sequence>
<evidence type="ECO:0000259" key="2">
    <source>
        <dbReference type="Pfam" id="PF13778"/>
    </source>
</evidence>
<gene>
    <name evidence="4" type="primary">LOC116937736</name>
</gene>
<protein>
    <submittedName>
        <fullName evidence="4">Coiled-coil domain-containing protein 80-like</fullName>
    </submittedName>
</protein>
<accession>A0AAJ7SK20</accession>
<dbReference type="AlphaFoldDB" id="A0AAJ7SK20"/>
<dbReference type="PANTHER" id="PTHR46792:SF1">
    <property type="entry name" value="COILED-COIL DOMAIN-CONTAINING 80-LIKE 2"/>
    <property type="match status" value="1"/>
</dbReference>
<dbReference type="GO" id="GO:0005604">
    <property type="term" value="C:basement membrane"/>
    <property type="evidence" value="ECO:0007669"/>
    <property type="project" value="TreeGrafter"/>
</dbReference>
<dbReference type="InterPro" id="IPR025232">
    <property type="entry name" value="DUF4174"/>
</dbReference>
<dbReference type="RefSeq" id="XP_032800725.1">
    <property type="nucleotide sequence ID" value="XM_032944834.1"/>
</dbReference>
<dbReference type="Proteomes" id="UP001318040">
    <property type="component" value="Unplaced"/>
</dbReference>
<keyword evidence="1" id="KW-0732">Signal</keyword>
<dbReference type="KEGG" id="pmrn:116937736"/>